<evidence type="ECO:0000256" key="1">
    <source>
        <dbReference type="ARBA" id="ARBA00023015"/>
    </source>
</evidence>
<protein>
    <submittedName>
        <fullName evidence="5">Winged helix-turn-helix transcriptional regulator</fullName>
    </submittedName>
</protein>
<dbReference type="InterPro" id="IPR002577">
    <property type="entry name" value="HTH_HxlR"/>
</dbReference>
<evidence type="ECO:0000256" key="2">
    <source>
        <dbReference type="ARBA" id="ARBA00023125"/>
    </source>
</evidence>
<dbReference type="PANTHER" id="PTHR33204:SF37">
    <property type="entry name" value="HTH-TYPE TRANSCRIPTIONAL REGULATOR YODB"/>
    <property type="match status" value="1"/>
</dbReference>
<dbReference type="Proteomes" id="UP001595872">
    <property type="component" value="Unassembled WGS sequence"/>
</dbReference>
<keyword evidence="6" id="KW-1185">Reference proteome</keyword>
<keyword evidence="1" id="KW-0805">Transcription regulation</keyword>
<evidence type="ECO:0000259" key="4">
    <source>
        <dbReference type="PROSITE" id="PS51118"/>
    </source>
</evidence>
<gene>
    <name evidence="5" type="ORF">ACFPCY_06860</name>
</gene>
<dbReference type="InterPro" id="IPR036390">
    <property type="entry name" value="WH_DNA-bd_sf"/>
</dbReference>
<reference evidence="6" key="1">
    <citation type="journal article" date="2019" name="Int. J. Syst. Evol. Microbiol.">
        <title>The Global Catalogue of Microorganisms (GCM) 10K type strain sequencing project: providing services to taxonomists for standard genome sequencing and annotation.</title>
        <authorList>
            <consortium name="The Broad Institute Genomics Platform"/>
            <consortium name="The Broad Institute Genome Sequencing Center for Infectious Disease"/>
            <person name="Wu L."/>
            <person name="Ma J."/>
        </authorList>
    </citation>
    <scope>NUCLEOTIDE SEQUENCE [LARGE SCALE GENOMIC DNA]</scope>
    <source>
        <strain evidence="6">KLKA75</strain>
    </source>
</reference>
<evidence type="ECO:0000313" key="5">
    <source>
        <dbReference type="EMBL" id="MFC4907032.1"/>
    </source>
</evidence>
<dbReference type="PANTHER" id="PTHR33204">
    <property type="entry name" value="TRANSCRIPTIONAL REGULATOR, MARR FAMILY"/>
    <property type="match status" value="1"/>
</dbReference>
<evidence type="ECO:0000256" key="3">
    <source>
        <dbReference type="ARBA" id="ARBA00023163"/>
    </source>
</evidence>
<name>A0ABV9TSG3_9ACTN</name>
<organism evidence="5 6">
    <name type="scientific">Actinomadura gamaensis</name>
    <dbReference type="NCBI Taxonomy" id="1763541"/>
    <lineage>
        <taxon>Bacteria</taxon>
        <taxon>Bacillati</taxon>
        <taxon>Actinomycetota</taxon>
        <taxon>Actinomycetes</taxon>
        <taxon>Streptosporangiales</taxon>
        <taxon>Thermomonosporaceae</taxon>
        <taxon>Actinomadura</taxon>
    </lineage>
</organism>
<dbReference type="SUPFAM" id="SSF46785">
    <property type="entry name" value="Winged helix' DNA-binding domain"/>
    <property type="match status" value="1"/>
</dbReference>
<dbReference type="Pfam" id="PF01638">
    <property type="entry name" value="HxlR"/>
    <property type="match status" value="1"/>
</dbReference>
<dbReference type="Gene3D" id="1.10.10.10">
    <property type="entry name" value="Winged helix-like DNA-binding domain superfamily/Winged helix DNA-binding domain"/>
    <property type="match status" value="1"/>
</dbReference>
<keyword evidence="3" id="KW-0804">Transcription</keyword>
<dbReference type="InterPro" id="IPR036388">
    <property type="entry name" value="WH-like_DNA-bd_sf"/>
</dbReference>
<sequence>MAALDLFGRRWNLRILWELRDGPLGFRPLQQRCDGMSSSVLQQRLTELQETLLVERDVNGAYRLTALGRDAHAELRGLVSWADRWATELDRHPSARPAAEP</sequence>
<feature type="domain" description="HTH hxlR-type" evidence="4">
    <location>
        <begin position="1"/>
        <end position="90"/>
    </location>
</feature>
<dbReference type="RefSeq" id="WP_378252773.1">
    <property type="nucleotide sequence ID" value="NZ_JBHSIT010000002.1"/>
</dbReference>
<keyword evidence="2" id="KW-0238">DNA-binding</keyword>
<accession>A0ABV9TSG3</accession>
<dbReference type="PROSITE" id="PS51118">
    <property type="entry name" value="HTH_HXLR"/>
    <property type="match status" value="1"/>
</dbReference>
<comment type="caution">
    <text evidence="5">The sequence shown here is derived from an EMBL/GenBank/DDBJ whole genome shotgun (WGS) entry which is preliminary data.</text>
</comment>
<dbReference type="EMBL" id="JBHSIT010000002">
    <property type="protein sequence ID" value="MFC4907032.1"/>
    <property type="molecule type" value="Genomic_DNA"/>
</dbReference>
<proteinExistence type="predicted"/>
<evidence type="ECO:0000313" key="6">
    <source>
        <dbReference type="Proteomes" id="UP001595872"/>
    </source>
</evidence>